<organism evidence="1">
    <name type="scientific">invertebrate metagenome</name>
    <dbReference type="NCBI Taxonomy" id="1711999"/>
    <lineage>
        <taxon>unclassified sequences</taxon>
        <taxon>metagenomes</taxon>
        <taxon>organismal metagenomes</taxon>
    </lineage>
</organism>
<comment type="caution">
    <text evidence="1">The sequence shown here is derived from an EMBL/GenBank/DDBJ whole genome shotgun (WGS) entry which is preliminary data.</text>
</comment>
<dbReference type="AlphaFoldDB" id="A0A2H9TAI3"/>
<sequence length="39" mass="4541">MINPVEIVDIPVELYTMSKEKYSCDNRKKQNLMSLKPGK</sequence>
<reference evidence="1" key="1">
    <citation type="journal article" date="2017" name="Appl. Environ. Microbiol.">
        <title>Molecular characterization of an Endozoicomonas-like organism causing infection in king scallop Pecten maximus L.</title>
        <authorList>
            <person name="Cano I."/>
            <person name="van Aerle R."/>
            <person name="Ross S."/>
            <person name="Verner-Jeffreys D.W."/>
            <person name="Paley R.K."/>
            <person name="Rimmer G."/>
            <person name="Ryder D."/>
            <person name="Hooper P."/>
            <person name="Stone D."/>
            <person name="Feist S.W."/>
        </authorList>
    </citation>
    <scope>NUCLEOTIDE SEQUENCE</scope>
</reference>
<name>A0A2H9TAI3_9ZZZZ</name>
<evidence type="ECO:0000313" key="1">
    <source>
        <dbReference type="EMBL" id="PJE80207.1"/>
    </source>
</evidence>
<accession>A0A2H9TAI3</accession>
<dbReference type="EMBL" id="NSIT01000027">
    <property type="protein sequence ID" value="PJE80207.1"/>
    <property type="molecule type" value="Genomic_DNA"/>
</dbReference>
<proteinExistence type="predicted"/>
<protein>
    <submittedName>
        <fullName evidence="1">Uncharacterized protein</fullName>
    </submittedName>
</protein>
<gene>
    <name evidence="1" type="ORF">CI610_00820</name>
</gene>